<organism evidence="6 7">
    <name type="scientific">Tribonema minus</name>
    <dbReference type="NCBI Taxonomy" id="303371"/>
    <lineage>
        <taxon>Eukaryota</taxon>
        <taxon>Sar</taxon>
        <taxon>Stramenopiles</taxon>
        <taxon>Ochrophyta</taxon>
        <taxon>PX clade</taxon>
        <taxon>Xanthophyceae</taxon>
        <taxon>Tribonematales</taxon>
        <taxon>Tribonemataceae</taxon>
        <taxon>Tribonema</taxon>
    </lineage>
</organism>
<gene>
    <name evidence="6" type="ORF">JKP88DRAFT_268985</name>
</gene>
<feature type="transmembrane region" description="Helical" evidence="5">
    <location>
        <begin position="271"/>
        <end position="288"/>
    </location>
</feature>
<dbReference type="OrthoDB" id="408493at2759"/>
<evidence type="ECO:0000313" key="7">
    <source>
        <dbReference type="Proteomes" id="UP000664859"/>
    </source>
</evidence>
<dbReference type="EMBL" id="JAFCMP010000223">
    <property type="protein sequence ID" value="KAG5183180.1"/>
    <property type="molecule type" value="Genomic_DNA"/>
</dbReference>
<keyword evidence="7" id="KW-1185">Reference proteome</keyword>
<comment type="caution">
    <text evidence="6">The sequence shown here is derived from an EMBL/GenBank/DDBJ whole genome shotgun (WGS) entry which is preliminary data.</text>
</comment>
<name>A0A835YXE8_9STRA</name>
<dbReference type="GO" id="GO:0015165">
    <property type="term" value="F:pyrimidine nucleotide-sugar transmembrane transporter activity"/>
    <property type="evidence" value="ECO:0007669"/>
    <property type="project" value="InterPro"/>
</dbReference>
<evidence type="ECO:0000256" key="5">
    <source>
        <dbReference type="SAM" id="Phobius"/>
    </source>
</evidence>
<feature type="transmembrane region" description="Helical" evidence="5">
    <location>
        <begin position="146"/>
        <end position="165"/>
    </location>
</feature>
<accession>A0A835YXE8</accession>
<keyword evidence="3 5" id="KW-1133">Transmembrane helix</keyword>
<dbReference type="PANTHER" id="PTHR10231">
    <property type="entry name" value="NUCLEOTIDE-SUGAR TRANSMEMBRANE TRANSPORTER"/>
    <property type="match status" value="1"/>
</dbReference>
<evidence type="ECO:0000256" key="1">
    <source>
        <dbReference type="ARBA" id="ARBA00004141"/>
    </source>
</evidence>
<evidence type="ECO:0000256" key="3">
    <source>
        <dbReference type="ARBA" id="ARBA00022989"/>
    </source>
</evidence>
<dbReference type="Pfam" id="PF04142">
    <property type="entry name" value="Nuc_sug_transp"/>
    <property type="match status" value="1"/>
</dbReference>
<evidence type="ECO:0000313" key="6">
    <source>
        <dbReference type="EMBL" id="KAG5183180.1"/>
    </source>
</evidence>
<sequence>MVAFDGGGERQSSEAINPRRGYVFMALLALQYGLQPLIQKSCIDRHAVNKVSLVVATEITKIAMCCGFILSTTGLVSELRATWTLRSSVKAAALPAACYALQNWLTQIGYMNLDSLTFNLLNQTKTLSAAVCLFLIMGRRQSGPQVLALMMLVAAALLLNAQSGGLGDAAAPISWELGILPVVGASLLSGFSAAVTQKSLQERGRNSFLLSAELAVYGVLTLLLPSAASTGSLQGLWEGWTIRTVIPVVTNAMGGVIVGQVTKHAGSVKKGFALIGGILVTAAAQFILERQPLSREHYASAVLVAVSTFLHTRYPQQQRSSKKAA</sequence>
<comment type="subcellular location">
    <subcellularLocation>
        <location evidence="1">Membrane</location>
        <topology evidence="1">Multi-pass membrane protein</topology>
    </subcellularLocation>
</comment>
<dbReference type="AlphaFoldDB" id="A0A835YXE8"/>
<proteinExistence type="predicted"/>
<feature type="transmembrane region" description="Helical" evidence="5">
    <location>
        <begin position="208"/>
        <end position="228"/>
    </location>
</feature>
<keyword evidence="4 5" id="KW-0472">Membrane</keyword>
<evidence type="ECO:0000256" key="4">
    <source>
        <dbReference type="ARBA" id="ARBA00023136"/>
    </source>
</evidence>
<keyword evidence="2 5" id="KW-0812">Transmembrane</keyword>
<reference evidence="6" key="1">
    <citation type="submission" date="2021-02" db="EMBL/GenBank/DDBJ databases">
        <title>First Annotated Genome of the Yellow-green Alga Tribonema minus.</title>
        <authorList>
            <person name="Mahan K.M."/>
        </authorList>
    </citation>
    <scope>NUCLEOTIDE SEQUENCE</scope>
    <source>
        <strain evidence="6">UTEX B ZZ1240</strain>
    </source>
</reference>
<feature type="transmembrane region" description="Helical" evidence="5">
    <location>
        <begin position="240"/>
        <end position="259"/>
    </location>
</feature>
<dbReference type="GO" id="GO:0000139">
    <property type="term" value="C:Golgi membrane"/>
    <property type="evidence" value="ECO:0007669"/>
    <property type="project" value="InterPro"/>
</dbReference>
<protein>
    <submittedName>
        <fullName evidence="6">Putative UDP-galactose translocator</fullName>
    </submittedName>
</protein>
<evidence type="ECO:0000256" key="2">
    <source>
        <dbReference type="ARBA" id="ARBA00022692"/>
    </source>
</evidence>
<feature type="transmembrane region" description="Helical" evidence="5">
    <location>
        <begin position="177"/>
        <end position="196"/>
    </location>
</feature>
<dbReference type="InterPro" id="IPR007271">
    <property type="entry name" value="Nuc_sug_transpt"/>
</dbReference>
<dbReference type="Proteomes" id="UP000664859">
    <property type="component" value="Unassembled WGS sequence"/>
</dbReference>